<organism evidence="2 3">
    <name type="scientific">Chrysochromulina tobinii</name>
    <dbReference type="NCBI Taxonomy" id="1460289"/>
    <lineage>
        <taxon>Eukaryota</taxon>
        <taxon>Haptista</taxon>
        <taxon>Haptophyta</taxon>
        <taxon>Prymnesiophyceae</taxon>
        <taxon>Prymnesiales</taxon>
        <taxon>Chrysochromulinaceae</taxon>
        <taxon>Chrysochromulina</taxon>
    </lineage>
</organism>
<dbReference type="AlphaFoldDB" id="A0A0M0JLK1"/>
<reference evidence="3" key="1">
    <citation type="journal article" date="2015" name="PLoS Genet.">
        <title>Genome Sequence and Transcriptome Analyses of Chrysochromulina tobin: Metabolic Tools for Enhanced Algal Fitness in the Prominent Order Prymnesiales (Haptophyceae).</title>
        <authorList>
            <person name="Hovde B.T."/>
            <person name="Deodato C.R."/>
            <person name="Hunsperger H.M."/>
            <person name="Ryken S.A."/>
            <person name="Yost W."/>
            <person name="Jha R.K."/>
            <person name="Patterson J."/>
            <person name="Monnat R.J. Jr."/>
            <person name="Barlow S.B."/>
            <person name="Starkenburg S.R."/>
            <person name="Cattolico R.A."/>
        </authorList>
    </citation>
    <scope>NUCLEOTIDE SEQUENCE</scope>
    <source>
        <strain evidence="3">CCMP291</strain>
    </source>
</reference>
<name>A0A0M0JLK1_9EUKA</name>
<feature type="region of interest" description="Disordered" evidence="1">
    <location>
        <begin position="254"/>
        <end position="278"/>
    </location>
</feature>
<dbReference type="Proteomes" id="UP000037460">
    <property type="component" value="Unassembled WGS sequence"/>
</dbReference>
<dbReference type="EMBL" id="JWZX01002755">
    <property type="protein sequence ID" value="KOO27148.1"/>
    <property type="molecule type" value="Genomic_DNA"/>
</dbReference>
<evidence type="ECO:0000313" key="2">
    <source>
        <dbReference type="EMBL" id="KOO27148.1"/>
    </source>
</evidence>
<gene>
    <name evidence="2" type="ORF">Ctob_009855</name>
</gene>
<evidence type="ECO:0000256" key="1">
    <source>
        <dbReference type="SAM" id="MobiDB-lite"/>
    </source>
</evidence>
<feature type="compositionally biased region" description="Basic and acidic residues" evidence="1">
    <location>
        <begin position="254"/>
        <end position="265"/>
    </location>
</feature>
<keyword evidence="3" id="KW-1185">Reference proteome</keyword>
<sequence length="370" mass="40829">MLLSPEAIFKDKPLSQLGPFFKNKLGTIQRARWRWCFPEPDDGVDYPRQRARNEIMDSVANWDEAEQLSMEAMEEVQPPHHKTAGVFSVGPKAAADWNAFCLLSTNLSMNKVPPAPKESPTSFNSIEVWLSMIKLAHAEALLKPGAMHIIEAWSRRCSEKQRAALSNIMLLFSDYLATGGSALLSETKIKYMPKSIPPKFTHVAAEGSLGRPTTAPIVSAVQLKMEAKLKAIEEAAARHGAESLEKRMQEAMRSGGQRELKDPGKHPSYASTIPMKWPMKPPDLVTSTQAAMRQVNAGDARNRQFPSDGPPGTAFNRCIGGPTWHGEALYPRLRPVAEASFSPLRPLASFAGFESMTRANGKPICSYRCN</sequence>
<comment type="caution">
    <text evidence="2">The sequence shown here is derived from an EMBL/GenBank/DDBJ whole genome shotgun (WGS) entry which is preliminary data.</text>
</comment>
<accession>A0A0M0JLK1</accession>
<proteinExistence type="predicted"/>
<protein>
    <submittedName>
        <fullName evidence="2">Uncharacterized protein</fullName>
    </submittedName>
</protein>
<evidence type="ECO:0000313" key="3">
    <source>
        <dbReference type="Proteomes" id="UP000037460"/>
    </source>
</evidence>